<gene>
    <name evidence="1" type="ORF">NOF53_11855</name>
</gene>
<evidence type="ECO:0000313" key="1">
    <source>
        <dbReference type="EMBL" id="MCQ4119856.1"/>
    </source>
</evidence>
<proteinExistence type="predicted"/>
<protein>
    <submittedName>
        <fullName evidence="1">Uncharacterized protein</fullName>
    </submittedName>
</protein>
<keyword evidence="2" id="KW-1185">Reference proteome</keyword>
<dbReference type="Proteomes" id="UP001524501">
    <property type="component" value="Unassembled WGS sequence"/>
</dbReference>
<organism evidence="1 2">
    <name type="scientific">Rhodococcus tibetensis</name>
    <dbReference type="NCBI Taxonomy" id="2965064"/>
    <lineage>
        <taxon>Bacteria</taxon>
        <taxon>Bacillati</taxon>
        <taxon>Actinomycetota</taxon>
        <taxon>Actinomycetes</taxon>
        <taxon>Mycobacteriales</taxon>
        <taxon>Nocardiaceae</taxon>
        <taxon>Rhodococcus</taxon>
    </lineage>
</organism>
<sequence length="85" mass="9062">MTTQLDADDLRALSTKLGSQYAILRMPGAGDFPWHSEDELAAVWHTGFGMVRISVDSFLDPETALALAAAIAEKATNAIALRSGD</sequence>
<dbReference type="EMBL" id="JANFQF010000008">
    <property type="protein sequence ID" value="MCQ4119856.1"/>
    <property type="molecule type" value="Genomic_DNA"/>
</dbReference>
<accession>A0ABT1QC85</accession>
<reference evidence="1 2" key="1">
    <citation type="submission" date="2022-07" db="EMBL/GenBank/DDBJ databases">
        <title>Degradation activity of malathion, p-nitrophenol and potential low-temperature adaptation strategy of Rhodococcus sp. FXJ9.536.</title>
        <authorList>
            <person name="Huang J."/>
            <person name="Huang Y."/>
        </authorList>
    </citation>
    <scope>NUCLEOTIDE SEQUENCE [LARGE SCALE GENOMIC DNA]</scope>
    <source>
        <strain evidence="1 2">FXJ9.536</strain>
    </source>
</reference>
<dbReference type="RefSeq" id="WP_255968402.1">
    <property type="nucleotide sequence ID" value="NZ_JANFQF010000008.1"/>
</dbReference>
<comment type="caution">
    <text evidence="1">The sequence shown here is derived from an EMBL/GenBank/DDBJ whole genome shotgun (WGS) entry which is preliminary data.</text>
</comment>
<name>A0ABT1QC85_9NOCA</name>
<evidence type="ECO:0000313" key="2">
    <source>
        <dbReference type="Proteomes" id="UP001524501"/>
    </source>
</evidence>